<organism evidence="1 2">
    <name type="scientific">Desmophyllum pertusum</name>
    <dbReference type="NCBI Taxonomy" id="174260"/>
    <lineage>
        <taxon>Eukaryota</taxon>
        <taxon>Metazoa</taxon>
        <taxon>Cnidaria</taxon>
        <taxon>Anthozoa</taxon>
        <taxon>Hexacorallia</taxon>
        <taxon>Scleractinia</taxon>
        <taxon>Caryophylliina</taxon>
        <taxon>Caryophylliidae</taxon>
        <taxon>Desmophyllum</taxon>
    </lineage>
</organism>
<accession>A0A9W9YST5</accession>
<name>A0A9W9YST5_9CNID</name>
<dbReference type="Proteomes" id="UP001163046">
    <property type="component" value="Unassembled WGS sequence"/>
</dbReference>
<proteinExistence type="predicted"/>
<dbReference type="AlphaFoldDB" id="A0A9W9YST5"/>
<evidence type="ECO:0000313" key="2">
    <source>
        <dbReference type="Proteomes" id="UP001163046"/>
    </source>
</evidence>
<evidence type="ECO:0000313" key="1">
    <source>
        <dbReference type="EMBL" id="KAJ7365597.1"/>
    </source>
</evidence>
<reference evidence="1" key="1">
    <citation type="submission" date="2023-01" db="EMBL/GenBank/DDBJ databases">
        <title>Genome assembly of the deep-sea coral Lophelia pertusa.</title>
        <authorList>
            <person name="Herrera S."/>
            <person name="Cordes E."/>
        </authorList>
    </citation>
    <scope>NUCLEOTIDE SEQUENCE</scope>
    <source>
        <strain evidence="1">USNM1676648</strain>
        <tissue evidence="1">Polyp</tissue>
    </source>
</reference>
<sequence length="154" mass="16856">MLLTSSEVLSCGILIQDQVILHKVLLIAEYPVSRNAFRELENLQEFSPQQQIGLVNVQFTTATSTCVNSVHTPLASPSSNVLFNAAGSGPQQQIGRLNVQFLSNDSCISDMAPIVHQPLLSPRRVSPIKVDRLRKEVSAHPDQPFAEYVFGGDS</sequence>
<dbReference type="EMBL" id="MU827302">
    <property type="protein sequence ID" value="KAJ7365597.1"/>
    <property type="molecule type" value="Genomic_DNA"/>
</dbReference>
<gene>
    <name evidence="1" type="ORF">OS493_002299</name>
</gene>
<keyword evidence="2" id="KW-1185">Reference proteome</keyword>
<protein>
    <submittedName>
        <fullName evidence="1">Uncharacterized protein</fullName>
    </submittedName>
</protein>
<comment type="caution">
    <text evidence="1">The sequence shown here is derived from an EMBL/GenBank/DDBJ whole genome shotgun (WGS) entry which is preliminary data.</text>
</comment>